<organism evidence="12 13">
    <name type="scientific">Flavobacterium davisii</name>
    <dbReference type="NCBI Taxonomy" id="2906077"/>
    <lineage>
        <taxon>Bacteria</taxon>
        <taxon>Pseudomonadati</taxon>
        <taxon>Bacteroidota</taxon>
        <taxon>Flavobacteriia</taxon>
        <taxon>Flavobacteriales</taxon>
        <taxon>Flavobacteriaceae</taxon>
        <taxon>Flavobacterium</taxon>
    </lineage>
</organism>
<reference evidence="12 13" key="1">
    <citation type="journal article" date="2017" name="Infect. Genet. Evol.">
        <title>Comparative genome analysis of fish pathogen Flavobacterium columnare reveals extensive sequence diversity within the species.</title>
        <authorList>
            <person name="Kayansamruaj P."/>
            <person name="Dong H.T."/>
            <person name="Hirono I."/>
            <person name="Kondo H."/>
            <person name="Senapin S."/>
            <person name="Rodkhum C."/>
        </authorList>
    </citation>
    <scope>NUCLEOTIDE SEQUENCE [LARGE SCALE GENOMIC DNA]</scope>
    <source>
        <strain evidence="12 13">1215</strain>
    </source>
</reference>
<dbReference type="GO" id="GO:0008270">
    <property type="term" value="F:zinc ion binding"/>
    <property type="evidence" value="ECO:0007669"/>
    <property type="project" value="UniProtKB-KW"/>
</dbReference>
<dbReference type="GO" id="GO:1990077">
    <property type="term" value="C:primosome complex"/>
    <property type="evidence" value="ECO:0007669"/>
    <property type="project" value="UniProtKB-KW"/>
</dbReference>
<dbReference type="SMART" id="SM00493">
    <property type="entry name" value="TOPRIM"/>
    <property type="match status" value="1"/>
</dbReference>
<dbReference type="InterPro" id="IPR036977">
    <property type="entry name" value="DNA_primase_Znf_CHC2"/>
</dbReference>
<keyword evidence="3" id="KW-0808">Transferase</keyword>
<dbReference type="PANTHER" id="PTHR30313">
    <property type="entry name" value="DNA PRIMASE"/>
    <property type="match status" value="1"/>
</dbReference>
<keyword evidence="8" id="KW-0862">Zinc</keyword>
<dbReference type="Proteomes" id="UP000197768">
    <property type="component" value="Unassembled WGS sequence"/>
</dbReference>
<dbReference type="SMART" id="SM00400">
    <property type="entry name" value="ZnF_CHCC"/>
    <property type="match status" value="1"/>
</dbReference>
<dbReference type="RefSeq" id="WP_088389950.1">
    <property type="nucleotide sequence ID" value="NZ_MTCZ01000001.1"/>
</dbReference>
<keyword evidence="5" id="KW-0235">DNA replication</keyword>
<evidence type="ECO:0000256" key="2">
    <source>
        <dbReference type="ARBA" id="ARBA00022515"/>
    </source>
</evidence>
<dbReference type="Gene3D" id="3.40.1360.10">
    <property type="match status" value="1"/>
</dbReference>
<dbReference type="InterPro" id="IPR006171">
    <property type="entry name" value="TOPRIM_dom"/>
</dbReference>
<proteinExistence type="predicted"/>
<keyword evidence="4" id="KW-0548">Nucleotidyltransferase</keyword>
<gene>
    <name evidence="11" type="ORF">BWK59_00035</name>
    <name evidence="12" type="ORF">BWK59_00065</name>
</gene>
<dbReference type="Gene3D" id="3.90.580.10">
    <property type="entry name" value="Zinc finger, CHC2-type domain"/>
    <property type="match status" value="1"/>
</dbReference>
<evidence type="ECO:0000313" key="11">
    <source>
        <dbReference type="EMBL" id="OWP85401.1"/>
    </source>
</evidence>
<dbReference type="EMBL" id="MTCZ01000001">
    <property type="protein sequence ID" value="OWP85407.1"/>
    <property type="molecule type" value="Genomic_DNA"/>
</dbReference>
<evidence type="ECO:0000256" key="4">
    <source>
        <dbReference type="ARBA" id="ARBA00022695"/>
    </source>
</evidence>
<evidence type="ECO:0000313" key="12">
    <source>
        <dbReference type="EMBL" id="OWP85407.1"/>
    </source>
</evidence>
<evidence type="ECO:0000256" key="8">
    <source>
        <dbReference type="ARBA" id="ARBA00022833"/>
    </source>
</evidence>
<feature type="domain" description="Toprim" evidence="10">
    <location>
        <begin position="238"/>
        <end position="330"/>
    </location>
</feature>
<dbReference type="SUPFAM" id="SSF52540">
    <property type="entry name" value="P-loop containing nucleoside triphosphate hydrolases"/>
    <property type="match status" value="2"/>
</dbReference>
<evidence type="ECO:0000256" key="3">
    <source>
        <dbReference type="ARBA" id="ARBA00022679"/>
    </source>
</evidence>
<dbReference type="InterPro" id="IPR034151">
    <property type="entry name" value="TOPRIM_DnaG_bac"/>
</dbReference>
<sequence length="764" mass="88438">MEISEIKQQLTIANVLHYYGYKTDKQSRLNCPFHEDKTPSFQVYYKTQTAYCFSSNCKTHGKAMDVIDFILYKENCTKAEAINKAKEILGHQEPSNNERYQPNLSRENFLANMYQYFKNAVHNSKPAKEYLESRSLDFKKIEIGYNAGQFHHGARKDENVIAQCLEYGLLIDKNILGRTGEKAYGVFGKWCICFALKNKENQIVSLYFRSTLNNENAKHFYLKDRQGIYPNYPNVNTKKLILTESIIDAASLLQIKNIAENYSLIACFGTNGLNEEILNAIKELKQLEEIIFAFDNDTAGKEAILKYGKLLQEEIGDSPTKGRQIPRIKISVLEPINKDINETLQAHNEEIFTELLDKRQPFIFSSEKENPRSEQEEKPSNAIDFLKRSHLIKNLNELIGKSGIVGEENARMLLFLIIISYLNKNPLHALVQGSSGSGKTHIISRIADLMPQEDVLRFTRITESSLYNWGEFDLFQKVVIIEDLDGLKEDALYALREFISNQVLRSSVTIKDKKGNNKSSHKIVKGQFSSLSATTKGETYEDNMSRSFLIAVDESKEQTARIIEYQNKRNAGEIDPNESQKAIGFIQSIVRNLKVYEVINPYATQLHLPEKVHKIRRLNEMYQAVIKQVTFLNQYQRKLTNNNQLITEIEDIEQATEVLFESIILKVDELDGSLRQFFERLKKYVKNENQDFLQREIRQELNISKTQLQRYINTLLELEYIKQSGGYNNKGIKYKITYWDNHQKLRAEIKDFLMNQIQSLKINP</sequence>
<accession>A0A246GLY2</accession>
<evidence type="ECO:0000256" key="9">
    <source>
        <dbReference type="ARBA" id="ARBA00023163"/>
    </source>
</evidence>
<keyword evidence="7" id="KW-0863">Zinc-finger</keyword>
<dbReference type="EMBL" id="MTCZ01000001">
    <property type="protein sequence ID" value="OWP85401.1"/>
    <property type="molecule type" value="Genomic_DNA"/>
</dbReference>
<evidence type="ECO:0000259" key="10">
    <source>
        <dbReference type="PROSITE" id="PS50880"/>
    </source>
</evidence>
<dbReference type="GO" id="GO:0005737">
    <property type="term" value="C:cytoplasm"/>
    <property type="evidence" value="ECO:0007669"/>
    <property type="project" value="TreeGrafter"/>
</dbReference>
<evidence type="ECO:0000313" key="13">
    <source>
        <dbReference type="Proteomes" id="UP000197768"/>
    </source>
</evidence>
<dbReference type="PANTHER" id="PTHR30313:SF2">
    <property type="entry name" value="DNA PRIMASE"/>
    <property type="match status" value="1"/>
</dbReference>
<protein>
    <recommendedName>
        <fullName evidence="10">Toprim domain-containing protein</fullName>
    </recommendedName>
</protein>
<dbReference type="SUPFAM" id="SSF56731">
    <property type="entry name" value="DNA primase core"/>
    <property type="match status" value="1"/>
</dbReference>
<dbReference type="SUPFAM" id="SSF57783">
    <property type="entry name" value="Zinc beta-ribbon"/>
    <property type="match status" value="1"/>
</dbReference>
<keyword evidence="6" id="KW-0479">Metal-binding</keyword>
<dbReference type="AlphaFoldDB" id="A0A246GLY6"/>
<dbReference type="Pfam" id="PF13155">
    <property type="entry name" value="Toprim_2"/>
    <property type="match status" value="1"/>
</dbReference>
<name>A0A246GLY6_9FLAO</name>
<dbReference type="GO" id="GO:0003677">
    <property type="term" value="F:DNA binding"/>
    <property type="evidence" value="ECO:0007669"/>
    <property type="project" value="InterPro"/>
</dbReference>
<dbReference type="PROSITE" id="PS50880">
    <property type="entry name" value="TOPRIM"/>
    <property type="match status" value="1"/>
</dbReference>
<dbReference type="InterPro" id="IPR002694">
    <property type="entry name" value="Znf_CHC2"/>
</dbReference>
<dbReference type="GO" id="GO:0003899">
    <property type="term" value="F:DNA-directed RNA polymerase activity"/>
    <property type="evidence" value="ECO:0007669"/>
    <property type="project" value="InterPro"/>
</dbReference>
<evidence type="ECO:0000256" key="5">
    <source>
        <dbReference type="ARBA" id="ARBA00022705"/>
    </source>
</evidence>
<evidence type="ECO:0000256" key="1">
    <source>
        <dbReference type="ARBA" id="ARBA00022478"/>
    </source>
</evidence>
<dbReference type="CDD" id="cd03364">
    <property type="entry name" value="TOPRIM_DnaG_primases"/>
    <property type="match status" value="1"/>
</dbReference>
<comment type="caution">
    <text evidence="12">The sequence shown here is derived from an EMBL/GenBank/DDBJ whole genome shotgun (WGS) entry which is preliminary data.</text>
</comment>
<keyword evidence="9" id="KW-0804">Transcription</keyword>
<dbReference type="InterPro" id="IPR050219">
    <property type="entry name" value="DnaG_primase"/>
</dbReference>
<dbReference type="GO" id="GO:0000428">
    <property type="term" value="C:DNA-directed RNA polymerase complex"/>
    <property type="evidence" value="ECO:0007669"/>
    <property type="project" value="UniProtKB-KW"/>
</dbReference>
<keyword evidence="1" id="KW-0240">DNA-directed RNA polymerase</keyword>
<evidence type="ECO:0000256" key="7">
    <source>
        <dbReference type="ARBA" id="ARBA00022771"/>
    </source>
</evidence>
<dbReference type="GO" id="GO:0006269">
    <property type="term" value="P:DNA replication, synthesis of primer"/>
    <property type="evidence" value="ECO:0007669"/>
    <property type="project" value="UniProtKB-KW"/>
</dbReference>
<dbReference type="Pfam" id="PF01807">
    <property type="entry name" value="Zn_ribbon_DnaG"/>
    <property type="match status" value="1"/>
</dbReference>
<accession>A0A246GLY6</accession>
<dbReference type="InterPro" id="IPR027417">
    <property type="entry name" value="P-loop_NTPase"/>
</dbReference>
<keyword evidence="2" id="KW-0639">Primosome</keyword>
<evidence type="ECO:0000256" key="6">
    <source>
        <dbReference type="ARBA" id="ARBA00022723"/>
    </source>
</evidence>